<dbReference type="EMBL" id="DSZZ01000358">
    <property type="protein sequence ID" value="HGU53393.1"/>
    <property type="molecule type" value="Genomic_DNA"/>
</dbReference>
<dbReference type="Gene3D" id="3.30.70.1450">
    <property type="entry name" value="Regulator of K+ conductance, C-terminal domain"/>
    <property type="match status" value="1"/>
</dbReference>
<dbReference type="Pfam" id="PF02080">
    <property type="entry name" value="TrkA_C"/>
    <property type="match status" value="1"/>
</dbReference>
<evidence type="ECO:0000256" key="8">
    <source>
        <dbReference type="SAM" id="Phobius"/>
    </source>
</evidence>
<keyword evidence="5" id="KW-0406">Ion transport</keyword>
<evidence type="ECO:0000313" key="10">
    <source>
        <dbReference type="EMBL" id="HGU53393.1"/>
    </source>
</evidence>
<reference evidence="10" key="1">
    <citation type="journal article" date="2020" name="mSystems">
        <title>Genome- and Community-Level Interaction Insights into Carbon Utilization and Element Cycling Functions of Hydrothermarchaeota in Hydrothermal Sediment.</title>
        <authorList>
            <person name="Zhou Z."/>
            <person name="Liu Y."/>
            <person name="Xu W."/>
            <person name="Pan J."/>
            <person name="Luo Z.H."/>
            <person name="Li M."/>
        </authorList>
    </citation>
    <scope>NUCLEOTIDE SEQUENCE [LARGE SCALE GENOMIC DNA]</scope>
    <source>
        <strain evidence="10">SpSt-61</strain>
    </source>
</reference>
<feature type="transmembrane region" description="Helical" evidence="8">
    <location>
        <begin position="238"/>
        <end position="260"/>
    </location>
</feature>
<evidence type="ECO:0000256" key="6">
    <source>
        <dbReference type="ARBA" id="ARBA00023136"/>
    </source>
</evidence>
<feature type="transmembrane region" description="Helical" evidence="8">
    <location>
        <begin position="29"/>
        <end position="51"/>
    </location>
</feature>
<dbReference type="InterPro" id="IPR014743">
    <property type="entry name" value="Cl-channel_core"/>
</dbReference>
<dbReference type="GO" id="GO:0008324">
    <property type="term" value="F:monoatomic cation transmembrane transporter activity"/>
    <property type="evidence" value="ECO:0007669"/>
    <property type="project" value="InterPro"/>
</dbReference>
<dbReference type="Gene3D" id="1.10.3080.10">
    <property type="entry name" value="Clc chloride channel"/>
    <property type="match status" value="1"/>
</dbReference>
<gene>
    <name evidence="10" type="ORF">ENT78_07735</name>
</gene>
<keyword evidence="3 8" id="KW-0812">Transmembrane</keyword>
<evidence type="ECO:0000256" key="2">
    <source>
        <dbReference type="ARBA" id="ARBA00022448"/>
    </source>
</evidence>
<dbReference type="Pfam" id="PF00654">
    <property type="entry name" value="Voltage_CLC"/>
    <property type="match status" value="1"/>
</dbReference>
<feature type="transmembrane region" description="Helical" evidence="8">
    <location>
        <begin position="337"/>
        <end position="356"/>
    </location>
</feature>
<feature type="transmembrane region" description="Helical" evidence="8">
    <location>
        <begin position="272"/>
        <end position="290"/>
    </location>
</feature>
<dbReference type="CDD" id="cd01031">
    <property type="entry name" value="EriC"/>
    <property type="match status" value="1"/>
</dbReference>
<feature type="transmembrane region" description="Helical" evidence="8">
    <location>
        <begin position="368"/>
        <end position="392"/>
    </location>
</feature>
<sequence>MDNQTKEPKSHRESITEMFLGISSMKNKLVLKGAFVGFLSGLVVISYRIGIHNADILRENIRKLVLNEPKFLILLFGMVFINSLVITKLVKSEPMSSGSGIPQIRGKILRQFDYNPFSVLFKKFVGGILAIVNGFSLGREGPSIQLGGTIGMAVSKLWKANKIEEKYLITAGASAGLAAAFNAPLAGVVFALEELHKSFSSSVLIVSMVAAIIADFVSKTVFGLNPALSFTLIQPIELRHYLLLLLLGVLAGIFGVIFSRALLKISSLLDNIKLKVFLVSLLCIFLLFWFPEVLGGGHELILEIYYERKTIGMLLVLLIFKFLLTVLSYATSAPGGIFLPMLAIGALLGDVVYNTLTAISPLPGYKANFIVLGMVGYFTSVVRAPITGIVLITEMVGSFNHILELSVVAFSSYFTAELMREEPIYESLLKRMLVKNARPEKHEESPEQDYHYDEKTLIEIPVNTGSELDGVMIKDFQWPKGCLVVLVKRGSAEIIPNGKLILQGGDILTVLTSKKQSGECKMYLISKATSQKPLDKASE</sequence>
<dbReference type="SUPFAM" id="SSF116726">
    <property type="entry name" value="TrkA C-terminal domain-like"/>
    <property type="match status" value="1"/>
</dbReference>
<feature type="transmembrane region" description="Helical" evidence="8">
    <location>
        <begin position="198"/>
        <end position="217"/>
    </location>
</feature>
<feature type="domain" description="RCK C-terminal" evidence="9">
    <location>
        <begin position="445"/>
        <end position="526"/>
    </location>
</feature>
<dbReference type="InterPro" id="IPR001807">
    <property type="entry name" value="ClC"/>
</dbReference>
<dbReference type="InterPro" id="IPR036721">
    <property type="entry name" value="RCK_C_sf"/>
</dbReference>
<evidence type="ECO:0000256" key="5">
    <source>
        <dbReference type="ARBA" id="ARBA00023065"/>
    </source>
</evidence>
<protein>
    <submittedName>
        <fullName evidence="10">ClC family H(+)/Cl(-) exchange transporter</fullName>
    </submittedName>
</protein>
<dbReference type="GO" id="GO:0006813">
    <property type="term" value="P:potassium ion transport"/>
    <property type="evidence" value="ECO:0007669"/>
    <property type="project" value="InterPro"/>
</dbReference>
<evidence type="ECO:0000256" key="3">
    <source>
        <dbReference type="ARBA" id="ARBA00022692"/>
    </source>
</evidence>
<evidence type="ECO:0000259" key="9">
    <source>
        <dbReference type="PROSITE" id="PS51202"/>
    </source>
</evidence>
<dbReference type="PRINTS" id="PR00762">
    <property type="entry name" value="CLCHANNEL"/>
</dbReference>
<name>A0A7V4KDX5_FERPE</name>
<dbReference type="PANTHER" id="PTHR45711">
    <property type="entry name" value="CHLORIDE CHANNEL PROTEIN"/>
    <property type="match status" value="1"/>
</dbReference>
<keyword evidence="6 8" id="KW-0472">Membrane</keyword>
<comment type="subcellular location">
    <subcellularLocation>
        <location evidence="1">Membrane</location>
        <topology evidence="1">Multi-pass membrane protein</topology>
    </subcellularLocation>
</comment>
<evidence type="ECO:0000256" key="1">
    <source>
        <dbReference type="ARBA" id="ARBA00004141"/>
    </source>
</evidence>
<dbReference type="PANTHER" id="PTHR45711:SF6">
    <property type="entry name" value="CHLORIDE CHANNEL PROTEIN"/>
    <property type="match status" value="1"/>
</dbReference>
<dbReference type="GO" id="GO:0005886">
    <property type="term" value="C:plasma membrane"/>
    <property type="evidence" value="ECO:0007669"/>
    <property type="project" value="TreeGrafter"/>
</dbReference>
<organism evidence="10">
    <name type="scientific">Fervidobacterium pennivorans</name>
    <dbReference type="NCBI Taxonomy" id="93466"/>
    <lineage>
        <taxon>Bacteria</taxon>
        <taxon>Thermotogati</taxon>
        <taxon>Thermotogota</taxon>
        <taxon>Thermotogae</taxon>
        <taxon>Thermotogales</taxon>
        <taxon>Fervidobacteriaceae</taxon>
        <taxon>Fervidobacterium</taxon>
    </lineage>
</organism>
<keyword evidence="4 8" id="KW-1133">Transmembrane helix</keyword>
<feature type="transmembrane region" description="Helical" evidence="8">
    <location>
        <begin position="71"/>
        <end position="90"/>
    </location>
</feature>
<keyword evidence="7" id="KW-0868">Chloride</keyword>
<evidence type="ECO:0000256" key="4">
    <source>
        <dbReference type="ARBA" id="ARBA00022989"/>
    </source>
</evidence>
<dbReference type="AlphaFoldDB" id="A0A7V4KDX5"/>
<accession>A0A7V4KDX5</accession>
<dbReference type="SUPFAM" id="SSF81340">
    <property type="entry name" value="Clc chloride channel"/>
    <property type="match status" value="1"/>
</dbReference>
<dbReference type="GO" id="GO:0005247">
    <property type="term" value="F:voltage-gated chloride channel activity"/>
    <property type="evidence" value="ECO:0007669"/>
    <property type="project" value="TreeGrafter"/>
</dbReference>
<dbReference type="InterPro" id="IPR006037">
    <property type="entry name" value="RCK_C"/>
</dbReference>
<comment type="caution">
    <text evidence="10">The sequence shown here is derived from an EMBL/GenBank/DDBJ whole genome shotgun (WGS) entry which is preliminary data.</text>
</comment>
<proteinExistence type="predicted"/>
<keyword evidence="2" id="KW-0813">Transport</keyword>
<feature type="transmembrane region" description="Helical" evidence="8">
    <location>
        <begin position="167"/>
        <end position="192"/>
    </location>
</feature>
<feature type="transmembrane region" description="Helical" evidence="8">
    <location>
        <begin position="311"/>
        <end position="331"/>
    </location>
</feature>
<dbReference type="PROSITE" id="PS51202">
    <property type="entry name" value="RCK_C"/>
    <property type="match status" value="1"/>
</dbReference>
<evidence type="ECO:0000256" key="7">
    <source>
        <dbReference type="ARBA" id="ARBA00023214"/>
    </source>
</evidence>